<organism evidence="2 3">
    <name type="scientific">Gymnopilus junonius</name>
    <name type="common">Spectacular rustgill mushroom</name>
    <name type="synonym">Gymnopilus spectabilis subsp. junonius</name>
    <dbReference type="NCBI Taxonomy" id="109634"/>
    <lineage>
        <taxon>Eukaryota</taxon>
        <taxon>Fungi</taxon>
        <taxon>Dikarya</taxon>
        <taxon>Basidiomycota</taxon>
        <taxon>Agaricomycotina</taxon>
        <taxon>Agaricomycetes</taxon>
        <taxon>Agaricomycetidae</taxon>
        <taxon>Agaricales</taxon>
        <taxon>Agaricineae</taxon>
        <taxon>Hymenogastraceae</taxon>
        <taxon>Gymnopilus</taxon>
    </lineage>
</organism>
<feature type="non-terminal residue" evidence="2">
    <location>
        <position position="1"/>
    </location>
</feature>
<dbReference type="Proteomes" id="UP000724874">
    <property type="component" value="Unassembled WGS sequence"/>
</dbReference>
<feature type="region of interest" description="Disordered" evidence="1">
    <location>
        <begin position="1"/>
        <end position="34"/>
    </location>
</feature>
<evidence type="ECO:0000313" key="2">
    <source>
        <dbReference type="EMBL" id="KAF8905116.1"/>
    </source>
</evidence>
<feature type="compositionally biased region" description="Polar residues" evidence="1">
    <location>
        <begin position="123"/>
        <end position="132"/>
    </location>
</feature>
<proteinExistence type="predicted"/>
<protein>
    <submittedName>
        <fullName evidence="2">Uncharacterized protein</fullName>
    </submittedName>
</protein>
<reference evidence="2" key="1">
    <citation type="submission" date="2020-11" db="EMBL/GenBank/DDBJ databases">
        <authorList>
            <consortium name="DOE Joint Genome Institute"/>
            <person name="Ahrendt S."/>
            <person name="Riley R."/>
            <person name="Andreopoulos W."/>
            <person name="LaButti K."/>
            <person name="Pangilinan J."/>
            <person name="Ruiz-duenas F.J."/>
            <person name="Barrasa J.M."/>
            <person name="Sanchez-Garcia M."/>
            <person name="Camarero S."/>
            <person name="Miyauchi S."/>
            <person name="Serrano A."/>
            <person name="Linde D."/>
            <person name="Babiker R."/>
            <person name="Drula E."/>
            <person name="Ayuso-Fernandez I."/>
            <person name="Pacheco R."/>
            <person name="Padilla G."/>
            <person name="Ferreira P."/>
            <person name="Barriuso J."/>
            <person name="Kellner H."/>
            <person name="Castanera R."/>
            <person name="Alfaro M."/>
            <person name="Ramirez L."/>
            <person name="Pisabarro A.G."/>
            <person name="Kuo A."/>
            <person name="Tritt A."/>
            <person name="Lipzen A."/>
            <person name="He G."/>
            <person name="Yan M."/>
            <person name="Ng V."/>
            <person name="Cullen D."/>
            <person name="Martin F."/>
            <person name="Rosso M.-N."/>
            <person name="Henrissat B."/>
            <person name="Hibbett D."/>
            <person name="Martinez A.T."/>
            <person name="Grigoriev I.V."/>
        </authorList>
    </citation>
    <scope>NUCLEOTIDE SEQUENCE</scope>
    <source>
        <strain evidence="2">AH 44721</strain>
    </source>
</reference>
<feature type="region of interest" description="Disordered" evidence="1">
    <location>
        <begin position="123"/>
        <end position="145"/>
    </location>
</feature>
<sequence length="193" mass="21685">MKKMEVASRPPKRIESLPLSSHLKSNRSDHPSDVVTQGLCQESLLAASSPVPPVSFDETPLQEREMTPVPFHHDSERPCMVSMPPQRKIERNGQQLDKKSLRPLVSLMDGILATMRNLNGTEASSAISPTNRVKNKSKTSRPTSSRISRKIAFPFDAIFLFFDSSFSESEKPFYHKIKPRCLHIIRPGTAFSL</sequence>
<keyword evidence="3" id="KW-1185">Reference proteome</keyword>
<dbReference type="EMBL" id="JADNYJ010000024">
    <property type="protein sequence ID" value="KAF8905116.1"/>
    <property type="molecule type" value="Genomic_DNA"/>
</dbReference>
<comment type="caution">
    <text evidence="2">The sequence shown here is derived from an EMBL/GenBank/DDBJ whole genome shotgun (WGS) entry which is preliminary data.</text>
</comment>
<name>A0A9P5NSF8_GYMJU</name>
<evidence type="ECO:0000256" key="1">
    <source>
        <dbReference type="SAM" id="MobiDB-lite"/>
    </source>
</evidence>
<dbReference type="AlphaFoldDB" id="A0A9P5NSF8"/>
<evidence type="ECO:0000313" key="3">
    <source>
        <dbReference type="Proteomes" id="UP000724874"/>
    </source>
</evidence>
<gene>
    <name evidence="2" type="ORF">CPB84DRAFT_1772480</name>
</gene>
<accession>A0A9P5NSF8</accession>